<evidence type="ECO:0000313" key="3">
    <source>
        <dbReference type="Proteomes" id="UP000011761"/>
    </source>
</evidence>
<dbReference type="KEGG" id="bcom:BAUCODRAFT_448966"/>
<protein>
    <submittedName>
        <fullName evidence="2">Uncharacterized protein</fullName>
    </submittedName>
</protein>
<organism evidence="2 3">
    <name type="scientific">Baudoinia panamericana (strain UAMH 10762)</name>
    <name type="common">Angels' share fungus</name>
    <name type="synonym">Baudoinia compniacensis (strain UAMH 10762)</name>
    <dbReference type="NCBI Taxonomy" id="717646"/>
    <lineage>
        <taxon>Eukaryota</taxon>
        <taxon>Fungi</taxon>
        <taxon>Dikarya</taxon>
        <taxon>Ascomycota</taxon>
        <taxon>Pezizomycotina</taxon>
        <taxon>Dothideomycetes</taxon>
        <taxon>Dothideomycetidae</taxon>
        <taxon>Mycosphaerellales</taxon>
        <taxon>Teratosphaeriaceae</taxon>
        <taxon>Baudoinia</taxon>
    </lineage>
</organism>
<dbReference type="HOGENOM" id="CLU_2037607_0_0_1"/>
<proteinExistence type="predicted"/>
<dbReference type="Proteomes" id="UP000011761">
    <property type="component" value="Unassembled WGS sequence"/>
</dbReference>
<feature type="region of interest" description="Disordered" evidence="1">
    <location>
        <begin position="80"/>
        <end position="121"/>
    </location>
</feature>
<feature type="compositionally biased region" description="Polar residues" evidence="1">
    <location>
        <begin position="94"/>
        <end position="105"/>
    </location>
</feature>
<gene>
    <name evidence="2" type="ORF">BAUCODRAFT_448966</name>
</gene>
<accession>M2NDQ6</accession>
<reference evidence="2 3" key="1">
    <citation type="journal article" date="2012" name="PLoS Pathog.">
        <title>Diverse lifestyles and strategies of plant pathogenesis encoded in the genomes of eighteen Dothideomycetes fungi.</title>
        <authorList>
            <person name="Ohm R.A."/>
            <person name="Feau N."/>
            <person name="Henrissat B."/>
            <person name="Schoch C.L."/>
            <person name="Horwitz B.A."/>
            <person name="Barry K.W."/>
            <person name="Condon B.J."/>
            <person name="Copeland A.C."/>
            <person name="Dhillon B."/>
            <person name="Glaser F."/>
            <person name="Hesse C.N."/>
            <person name="Kosti I."/>
            <person name="LaButti K."/>
            <person name="Lindquist E.A."/>
            <person name="Lucas S."/>
            <person name="Salamov A.A."/>
            <person name="Bradshaw R.E."/>
            <person name="Ciuffetti L."/>
            <person name="Hamelin R.C."/>
            <person name="Kema G.H.J."/>
            <person name="Lawrence C."/>
            <person name="Scott J.A."/>
            <person name="Spatafora J.W."/>
            <person name="Turgeon B.G."/>
            <person name="de Wit P.J.G.M."/>
            <person name="Zhong S."/>
            <person name="Goodwin S.B."/>
            <person name="Grigoriev I.V."/>
        </authorList>
    </citation>
    <scope>NUCLEOTIDE SEQUENCE [LARGE SCALE GENOMIC DNA]</scope>
    <source>
        <strain evidence="2 3">UAMH 10762</strain>
    </source>
</reference>
<evidence type="ECO:0000313" key="2">
    <source>
        <dbReference type="EMBL" id="EMC97354.1"/>
    </source>
</evidence>
<evidence type="ECO:0000256" key="1">
    <source>
        <dbReference type="SAM" id="MobiDB-lite"/>
    </source>
</evidence>
<dbReference type="EMBL" id="KB445554">
    <property type="protein sequence ID" value="EMC97354.1"/>
    <property type="molecule type" value="Genomic_DNA"/>
</dbReference>
<keyword evidence="3" id="KW-1185">Reference proteome</keyword>
<name>M2NDQ6_BAUPA</name>
<dbReference type="AlphaFoldDB" id="M2NDQ6"/>
<dbReference type="RefSeq" id="XP_007675772.1">
    <property type="nucleotide sequence ID" value="XM_007677582.1"/>
</dbReference>
<sequence>MKQNNVPHRSREGRPAGGTKTVSPKRTMAARLMKYLTPLLPKPTPRGTTAAWLTIMRRLPPPMERTLMAVEWEVLRPAERDEEKGRCLYGSRASHLTKTGSSYRRSSPDDQQEGVDSPFDM</sequence>
<feature type="region of interest" description="Disordered" evidence="1">
    <location>
        <begin position="1"/>
        <end position="25"/>
    </location>
</feature>
<dbReference type="GeneID" id="19114435"/>